<name>A0A976N1R0_9VIRU</name>
<feature type="region of interest" description="Disordered" evidence="1">
    <location>
        <begin position="90"/>
        <end position="111"/>
    </location>
</feature>
<proteinExistence type="predicted"/>
<evidence type="ECO:0000256" key="1">
    <source>
        <dbReference type="SAM" id="MobiDB-lite"/>
    </source>
</evidence>
<sequence>MINIKLKRRNPFAGLIEPCEEGENIITKIRRIVDENEPIEDGAPLIYTEKKDGVRPEFDIRTDKWSIAMNAMDKFSAYEASKYLKEGTIADVEGKGEKPSEPENPNPVMDN</sequence>
<protein>
    <submittedName>
        <fullName evidence="2">Uncharacterized protein</fullName>
    </submittedName>
</protein>
<accession>A0A976N1R0</accession>
<feature type="compositionally biased region" description="Basic and acidic residues" evidence="1">
    <location>
        <begin position="92"/>
        <end position="101"/>
    </location>
</feature>
<organism evidence="2">
    <name type="scientific">Sigmofec virus UA08Rod_4510</name>
    <dbReference type="NCBI Taxonomy" id="2929402"/>
    <lineage>
        <taxon>Viruses</taxon>
        <taxon>Monodnaviria</taxon>
        <taxon>Sangervirae</taxon>
        <taxon>Phixviricota</taxon>
        <taxon>Malgrandaviricetes</taxon>
        <taxon>Petitvirales</taxon>
        <taxon>Microviridae</taxon>
    </lineage>
</organism>
<evidence type="ECO:0000313" key="2">
    <source>
        <dbReference type="EMBL" id="UPW41274.1"/>
    </source>
</evidence>
<dbReference type="EMBL" id="OM869569">
    <property type="protein sequence ID" value="UPW41274.1"/>
    <property type="molecule type" value="Genomic_DNA"/>
</dbReference>
<reference evidence="2" key="1">
    <citation type="submission" date="2022-02" db="EMBL/GenBank/DDBJ databases">
        <title>Towards deciphering the DNA virus diversity associated with rodent species in the families Cricetidae and Heteromyidae.</title>
        <authorList>
            <person name="Lund M."/>
            <person name="Larsen B.B."/>
            <person name="Gryseels S."/>
            <person name="Kraberger S."/>
            <person name="Rowsey D.M."/>
            <person name="Steger L."/>
            <person name="Yule K.M."/>
            <person name="Upham N.S."/>
            <person name="Worobey M."/>
            <person name="Van Doorslaer K."/>
            <person name="Varsani A."/>
        </authorList>
    </citation>
    <scope>NUCLEOTIDE SEQUENCE</scope>
    <source>
        <strain evidence="2">UA08Rod_4510</strain>
    </source>
</reference>